<feature type="transmembrane region" description="Helical" evidence="16">
    <location>
        <begin position="49"/>
        <end position="74"/>
    </location>
</feature>
<proteinExistence type="inferred from homology"/>
<evidence type="ECO:0000256" key="4">
    <source>
        <dbReference type="ARBA" id="ARBA00022618"/>
    </source>
</evidence>
<organism evidence="18">
    <name type="scientific">Thermodesulfatator atlanticus</name>
    <dbReference type="NCBI Taxonomy" id="501497"/>
    <lineage>
        <taxon>Bacteria</taxon>
        <taxon>Pseudomonadati</taxon>
        <taxon>Thermodesulfobacteriota</taxon>
        <taxon>Thermodesulfobacteria</taxon>
        <taxon>Thermodesulfobacteriales</taxon>
        <taxon>Thermodesulfatatoraceae</taxon>
        <taxon>Thermodesulfatator</taxon>
    </lineage>
</organism>
<dbReference type="SMART" id="SM00382">
    <property type="entry name" value="AAA"/>
    <property type="match status" value="1"/>
</dbReference>
<keyword evidence="11 16" id="KW-0472">Membrane</keyword>
<dbReference type="GO" id="GO:0003677">
    <property type="term" value="F:DNA binding"/>
    <property type="evidence" value="ECO:0007669"/>
    <property type="project" value="UniProtKB-KW"/>
</dbReference>
<dbReference type="Gene3D" id="3.30.980.40">
    <property type="match status" value="1"/>
</dbReference>
<feature type="region of interest" description="Disordered" evidence="15">
    <location>
        <begin position="216"/>
        <end position="238"/>
    </location>
</feature>
<evidence type="ECO:0000313" key="18">
    <source>
        <dbReference type="EMBL" id="HHI96329.1"/>
    </source>
</evidence>
<keyword evidence="10" id="KW-0238">DNA-binding</keyword>
<evidence type="ECO:0000256" key="15">
    <source>
        <dbReference type="SAM" id="MobiDB-lite"/>
    </source>
</evidence>
<dbReference type="AlphaFoldDB" id="A0A7V5U1P7"/>
<keyword evidence="9 16" id="KW-1133">Transmembrane helix</keyword>
<dbReference type="SMART" id="SM00843">
    <property type="entry name" value="Ftsk_gamma"/>
    <property type="match status" value="1"/>
</dbReference>
<dbReference type="GO" id="GO:0005524">
    <property type="term" value="F:ATP binding"/>
    <property type="evidence" value="ECO:0007669"/>
    <property type="project" value="UniProtKB-UniRule"/>
</dbReference>
<dbReference type="PANTHER" id="PTHR22683:SF41">
    <property type="entry name" value="DNA TRANSLOCASE FTSK"/>
    <property type="match status" value="1"/>
</dbReference>
<keyword evidence="12" id="KW-0131">Cell cycle</keyword>
<evidence type="ECO:0000256" key="10">
    <source>
        <dbReference type="ARBA" id="ARBA00023125"/>
    </source>
</evidence>
<dbReference type="Gene3D" id="3.40.50.300">
    <property type="entry name" value="P-loop containing nucleotide triphosphate hydrolases"/>
    <property type="match status" value="1"/>
</dbReference>
<evidence type="ECO:0000256" key="9">
    <source>
        <dbReference type="ARBA" id="ARBA00022989"/>
    </source>
</evidence>
<dbReference type="InterPro" id="IPR036388">
    <property type="entry name" value="WH-like_DNA-bd_sf"/>
</dbReference>
<dbReference type="SUPFAM" id="SSF52540">
    <property type="entry name" value="P-loop containing nucleoside triphosphate hydrolases"/>
    <property type="match status" value="1"/>
</dbReference>
<sequence>MFKGHHREFLGLLLIAAGLFVLLALLGYHPDDPGWGRVGASGVRNFTGFLGAYLAALLFDLLGLGAWFLPLFILLAGSILLSGRPLGPAVPLAGLLFVVSVSFLEPLLELTGEIGPYPLNGGLLGGLGRYLRVALGRPGLFLLIFFSQLVALCLLSGLSPGELLGKARETGKRLINLSGWLKARAKSSPPLEQELAYEPHIPEQEIYPEPEEELYAPEKDGEEKEIREPAKGKSRNKAFEKPPLELLQDPPANLRRESRQSLLERARLLEQKLADFGVKGRVTEICPGPVITVYEYEPAPGVKINKIASLADDLALGLKAESVRIVAPIPGKSAVGIEVANREREIVYLKDILASEAFRKARSKLTLALGKDISGRPVVTDLAKMPHLLIAGATGTGKSVCLHAMLISLLYKSTPEEVRFLLIDPKRIELSIYEGIPHLLYPVVLEPKTATQALKWAVAEMERRYQLLEEARARNLDSYNLEAEEKLPYIVIVVDELADLMVVSSKEVETSLTRLAQMARASGIHLLLATQRPSVDVLTGIIKANFPARISFQVSSRTDSRTILDTGGAERLLGAGDMLFLPPGTSKLKRIHGAYVSEQEVKRVVEFWRAQGEPDYQLELAVPTEDSAPELEEEADELYEQAVELVIKTGQASISMLQRRLRVGYNRAARMIERMEKEGIVGPSDGVRPRPVLVRPER</sequence>
<dbReference type="GO" id="GO:0005886">
    <property type="term" value="C:plasma membrane"/>
    <property type="evidence" value="ECO:0007669"/>
    <property type="project" value="UniProtKB-SubCell"/>
</dbReference>
<dbReference type="PROSITE" id="PS50901">
    <property type="entry name" value="FTSK"/>
    <property type="match status" value="1"/>
</dbReference>
<keyword evidence="4" id="KW-0132">Cell division</keyword>
<dbReference type="InterPro" id="IPR041027">
    <property type="entry name" value="FtsK_alpha"/>
</dbReference>
<feature type="domain" description="FtsK" evidence="17">
    <location>
        <begin position="375"/>
        <end position="561"/>
    </location>
</feature>
<dbReference type="GO" id="GO:0051301">
    <property type="term" value="P:cell division"/>
    <property type="evidence" value="ECO:0007669"/>
    <property type="project" value="UniProtKB-KW"/>
</dbReference>
<dbReference type="InterPro" id="IPR025199">
    <property type="entry name" value="FtsK_4TM"/>
</dbReference>
<feature type="transmembrane region" description="Helical" evidence="16">
    <location>
        <begin position="9"/>
        <end position="29"/>
    </location>
</feature>
<evidence type="ECO:0000256" key="5">
    <source>
        <dbReference type="ARBA" id="ARBA00022692"/>
    </source>
</evidence>
<accession>A0A7V5U1P7</accession>
<dbReference type="SUPFAM" id="SSF46785">
    <property type="entry name" value="Winged helix' DNA-binding domain"/>
    <property type="match status" value="1"/>
</dbReference>
<dbReference type="Pfam" id="PF09397">
    <property type="entry name" value="FtsK_gamma"/>
    <property type="match status" value="1"/>
</dbReference>
<evidence type="ECO:0000256" key="8">
    <source>
        <dbReference type="ARBA" id="ARBA00022840"/>
    </source>
</evidence>
<evidence type="ECO:0000256" key="12">
    <source>
        <dbReference type="ARBA" id="ARBA00023306"/>
    </source>
</evidence>
<evidence type="ECO:0000256" key="6">
    <source>
        <dbReference type="ARBA" id="ARBA00022741"/>
    </source>
</evidence>
<dbReference type="Proteomes" id="UP000886101">
    <property type="component" value="Unassembled WGS sequence"/>
</dbReference>
<keyword evidence="8 14" id="KW-0067">ATP-binding</keyword>
<dbReference type="EMBL" id="DROK01000018">
    <property type="protein sequence ID" value="HHI96329.1"/>
    <property type="molecule type" value="Genomic_DNA"/>
</dbReference>
<dbReference type="InterPro" id="IPR003593">
    <property type="entry name" value="AAA+_ATPase"/>
</dbReference>
<dbReference type="CDD" id="cd01127">
    <property type="entry name" value="TrwB_TraG_TraD_VirD4"/>
    <property type="match status" value="1"/>
</dbReference>
<keyword evidence="3" id="KW-1003">Cell membrane</keyword>
<dbReference type="InterPro" id="IPR036390">
    <property type="entry name" value="WH_DNA-bd_sf"/>
</dbReference>
<evidence type="ECO:0000256" key="7">
    <source>
        <dbReference type="ARBA" id="ARBA00022829"/>
    </source>
</evidence>
<dbReference type="Pfam" id="PF01580">
    <property type="entry name" value="FtsK_SpoIIIE"/>
    <property type="match status" value="1"/>
</dbReference>
<evidence type="ECO:0000256" key="3">
    <source>
        <dbReference type="ARBA" id="ARBA00022475"/>
    </source>
</evidence>
<name>A0A7V5U1P7_9BACT</name>
<comment type="subunit">
    <text evidence="13">Homohexamer. Forms a ring that surrounds DNA.</text>
</comment>
<dbReference type="PANTHER" id="PTHR22683">
    <property type="entry name" value="SPORULATION PROTEIN RELATED"/>
    <property type="match status" value="1"/>
</dbReference>
<dbReference type="InterPro" id="IPR050206">
    <property type="entry name" value="FtsK/SpoIIIE/SftA"/>
</dbReference>
<evidence type="ECO:0000256" key="14">
    <source>
        <dbReference type="PROSITE-ProRule" id="PRU00289"/>
    </source>
</evidence>
<dbReference type="Gene3D" id="1.10.10.10">
    <property type="entry name" value="Winged helix-like DNA-binding domain superfamily/Winged helix DNA-binding domain"/>
    <property type="match status" value="1"/>
</dbReference>
<keyword evidence="6 14" id="KW-0547">Nucleotide-binding</keyword>
<gene>
    <name evidence="18" type="ORF">ENJ96_00570</name>
</gene>
<evidence type="ECO:0000256" key="11">
    <source>
        <dbReference type="ARBA" id="ARBA00023136"/>
    </source>
</evidence>
<evidence type="ECO:0000256" key="13">
    <source>
        <dbReference type="ARBA" id="ARBA00025923"/>
    </source>
</evidence>
<dbReference type="InterPro" id="IPR027417">
    <property type="entry name" value="P-loop_NTPase"/>
</dbReference>
<evidence type="ECO:0000259" key="17">
    <source>
        <dbReference type="PROSITE" id="PS50901"/>
    </source>
</evidence>
<dbReference type="Pfam" id="PF13491">
    <property type="entry name" value="FtsK_4TM"/>
    <property type="match status" value="1"/>
</dbReference>
<dbReference type="InterPro" id="IPR002543">
    <property type="entry name" value="FtsK_dom"/>
</dbReference>
<evidence type="ECO:0000256" key="16">
    <source>
        <dbReference type="SAM" id="Phobius"/>
    </source>
</evidence>
<keyword evidence="5 16" id="KW-0812">Transmembrane</keyword>
<feature type="transmembrane region" description="Helical" evidence="16">
    <location>
        <begin position="139"/>
        <end position="158"/>
    </location>
</feature>
<dbReference type="InterPro" id="IPR018541">
    <property type="entry name" value="Ftsk_gamma"/>
</dbReference>
<evidence type="ECO:0000256" key="1">
    <source>
        <dbReference type="ARBA" id="ARBA00004651"/>
    </source>
</evidence>
<dbReference type="GO" id="GO:0007059">
    <property type="term" value="P:chromosome segregation"/>
    <property type="evidence" value="ECO:0007669"/>
    <property type="project" value="UniProtKB-KW"/>
</dbReference>
<protein>
    <submittedName>
        <fullName evidence="18">DNA translocase FtsK</fullName>
    </submittedName>
</protein>
<dbReference type="Pfam" id="PF17854">
    <property type="entry name" value="FtsK_alpha"/>
    <property type="match status" value="1"/>
</dbReference>
<evidence type="ECO:0000256" key="2">
    <source>
        <dbReference type="ARBA" id="ARBA00006474"/>
    </source>
</evidence>
<comment type="similarity">
    <text evidence="2">Belongs to the FtsK/SpoIIIE/SftA family.</text>
</comment>
<keyword evidence="7" id="KW-0159">Chromosome partition</keyword>
<comment type="caution">
    <text evidence="18">The sequence shown here is derived from an EMBL/GenBank/DDBJ whole genome shotgun (WGS) entry which is preliminary data.</text>
</comment>
<comment type="subcellular location">
    <subcellularLocation>
        <location evidence="1">Cell membrane</location>
        <topology evidence="1">Multi-pass membrane protein</topology>
    </subcellularLocation>
</comment>
<reference evidence="18" key="1">
    <citation type="journal article" date="2020" name="mSystems">
        <title>Genome- and Community-Level Interaction Insights into Carbon Utilization and Element Cycling Functions of Hydrothermarchaeota in Hydrothermal Sediment.</title>
        <authorList>
            <person name="Zhou Z."/>
            <person name="Liu Y."/>
            <person name="Xu W."/>
            <person name="Pan J."/>
            <person name="Luo Z.H."/>
            <person name="Li M."/>
        </authorList>
    </citation>
    <scope>NUCLEOTIDE SEQUENCE [LARGE SCALE GENOMIC DNA]</scope>
    <source>
        <strain evidence="18">HyVt-533</strain>
    </source>
</reference>
<feature type="binding site" evidence="14">
    <location>
        <begin position="392"/>
        <end position="399"/>
    </location>
    <ligand>
        <name>ATP</name>
        <dbReference type="ChEBI" id="CHEBI:30616"/>
    </ligand>
</feature>